<name>A0A8H8DF93_9FUNG</name>
<dbReference type="PANTHER" id="PTHR11133:SF23">
    <property type="entry name" value="SACCHAROPINE DEHYDROGENASE [NAD(+), L-LYSINE-FORMING]"/>
    <property type="match status" value="1"/>
</dbReference>
<reference evidence="4 5" key="1">
    <citation type="journal article" name="Sci. Rep.">
        <title>Genome-scale phylogenetic analyses confirm Olpidium as the closest living zoosporic fungus to the non-flagellated, terrestrial fungi.</title>
        <authorList>
            <person name="Chang Y."/>
            <person name="Rochon D."/>
            <person name="Sekimoto S."/>
            <person name="Wang Y."/>
            <person name="Chovatia M."/>
            <person name="Sandor L."/>
            <person name="Salamov A."/>
            <person name="Grigoriev I.V."/>
            <person name="Stajich J.E."/>
            <person name="Spatafora J.W."/>
        </authorList>
    </citation>
    <scope>NUCLEOTIDE SEQUENCE [LARGE SCALE GENOMIC DNA]</scope>
    <source>
        <strain evidence="4">S191</strain>
    </source>
</reference>
<evidence type="ECO:0000259" key="3">
    <source>
        <dbReference type="SMART" id="SM01003"/>
    </source>
</evidence>
<dbReference type="Proteomes" id="UP000673691">
    <property type="component" value="Unassembled WGS sequence"/>
</dbReference>
<dbReference type="GO" id="GO:0004753">
    <property type="term" value="F:saccharopine dehydrogenase activity"/>
    <property type="evidence" value="ECO:0007669"/>
    <property type="project" value="TreeGrafter"/>
</dbReference>
<dbReference type="Gene3D" id="3.40.50.720">
    <property type="entry name" value="NAD(P)-binding Rossmann-like Domain"/>
    <property type="match status" value="2"/>
</dbReference>
<proteinExistence type="predicted"/>
<dbReference type="Pfam" id="PF05222">
    <property type="entry name" value="AlaDh_PNT_N"/>
    <property type="match status" value="1"/>
</dbReference>
<accession>A0A8H8DF93</accession>
<feature type="non-terminal residue" evidence="4">
    <location>
        <position position="417"/>
    </location>
</feature>
<organism evidence="4 5">
    <name type="scientific">Olpidium bornovanus</name>
    <dbReference type="NCBI Taxonomy" id="278681"/>
    <lineage>
        <taxon>Eukaryota</taxon>
        <taxon>Fungi</taxon>
        <taxon>Fungi incertae sedis</taxon>
        <taxon>Olpidiomycota</taxon>
        <taxon>Olpidiomycotina</taxon>
        <taxon>Olpidiomycetes</taxon>
        <taxon>Olpidiales</taxon>
        <taxon>Olpidiaceae</taxon>
        <taxon>Olpidium</taxon>
    </lineage>
</organism>
<dbReference type="GO" id="GO:0019878">
    <property type="term" value="P:lysine biosynthetic process via aminoadipic acid"/>
    <property type="evidence" value="ECO:0007669"/>
    <property type="project" value="TreeGrafter"/>
</dbReference>
<protein>
    <recommendedName>
        <fullName evidence="3">Alanine dehydrogenase/pyridine nucleotide transhydrogenase N-terminal domain-containing protein</fullName>
    </recommendedName>
</protein>
<dbReference type="SMART" id="SM01003">
    <property type="entry name" value="AlaDh_PNT_N"/>
    <property type="match status" value="1"/>
</dbReference>
<evidence type="ECO:0000313" key="5">
    <source>
        <dbReference type="Proteomes" id="UP000673691"/>
    </source>
</evidence>
<keyword evidence="2" id="KW-0457">Lysine biosynthesis</keyword>
<evidence type="ECO:0000256" key="1">
    <source>
        <dbReference type="ARBA" id="ARBA00023002"/>
    </source>
</evidence>
<dbReference type="InterPro" id="IPR007886">
    <property type="entry name" value="AlaDH/PNT_N"/>
</dbReference>
<dbReference type="SUPFAM" id="SSF52283">
    <property type="entry name" value="Formate/glycerate dehydrogenase catalytic domain-like"/>
    <property type="match status" value="1"/>
</dbReference>
<dbReference type="EMBL" id="JAEFCI010012431">
    <property type="protein sequence ID" value="KAG5456006.1"/>
    <property type="molecule type" value="Genomic_DNA"/>
</dbReference>
<comment type="caution">
    <text evidence="4">The sequence shown here is derived from an EMBL/GenBank/DDBJ whole genome shotgun (WGS) entry which is preliminary data.</text>
</comment>
<keyword evidence="1" id="KW-0560">Oxidoreductase</keyword>
<dbReference type="GO" id="GO:0005737">
    <property type="term" value="C:cytoplasm"/>
    <property type="evidence" value="ECO:0007669"/>
    <property type="project" value="TreeGrafter"/>
</dbReference>
<keyword evidence="5" id="KW-1185">Reference proteome</keyword>
<dbReference type="InterPro" id="IPR051168">
    <property type="entry name" value="AASS"/>
</dbReference>
<dbReference type="AlphaFoldDB" id="A0A8H8DF93"/>
<evidence type="ECO:0000313" key="4">
    <source>
        <dbReference type="EMBL" id="KAG5456006.1"/>
    </source>
</evidence>
<dbReference type="PANTHER" id="PTHR11133">
    <property type="entry name" value="SACCHAROPINE DEHYDROGENASE"/>
    <property type="match status" value="1"/>
</dbReference>
<gene>
    <name evidence="4" type="ORF">BJ554DRAFT_4370</name>
</gene>
<sequence length="417" mass="45957">MAATTHAGPHLWLRSETKPNEHRSALTPVHCRSLISEHGGFWPSLSEAPPLPPAVARALLSELGTFFCRTTERSGFVSPLLRSDSRRLPPPPAFPGFRVTVERCPQRVFADAEFEAVGCVLADRGSWKSAPRDAYIIGLKELPEGDSSPLSHCHIFFAHCYKNQAGWRELLRRFVNGGGTLLDLEFLQDERGGPGHRLGICQTRNCHGLAAWRSWDFSHNVYLKYCACFSTVVRNTGRLSCALQVGGGPPLASTRVPNSVLNESTPIWTYAQRSSKFRRTPLLGIKPFSEEGELLKHIKGRLQAAGYGEATAYDCFMYVGLPSALARAYQHRCFSLDRVDPTASQLKILVIGALGRCGSGAVDFARKVGIPNTDIICWDMAETAKGGPFREISDVANIFINCIYLSEKIPPFIDPTL</sequence>
<feature type="domain" description="Alanine dehydrogenase/pyridine nucleotide transhydrogenase N-terminal" evidence="3">
    <location>
        <begin position="12"/>
        <end position="201"/>
    </location>
</feature>
<keyword evidence="2" id="KW-0028">Amino-acid biosynthesis</keyword>
<evidence type="ECO:0000256" key="2">
    <source>
        <dbReference type="ARBA" id="ARBA00023154"/>
    </source>
</evidence>
<dbReference type="OrthoDB" id="265306at2759"/>